<dbReference type="AlphaFoldDB" id="A0A426XA56"/>
<evidence type="ECO:0000313" key="2">
    <source>
        <dbReference type="EMBL" id="RRT36371.1"/>
    </source>
</evidence>
<reference evidence="2 3" key="1">
    <citation type="journal article" date="2014" name="Agronomy (Basel)">
        <title>A Draft Genome Sequence for Ensete ventricosum, the Drought-Tolerant Tree Against Hunger.</title>
        <authorList>
            <person name="Harrison J."/>
            <person name="Moore K.A."/>
            <person name="Paszkiewicz K."/>
            <person name="Jones T."/>
            <person name="Grant M."/>
            <person name="Ambacheew D."/>
            <person name="Muzemil S."/>
            <person name="Studholme D.J."/>
        </authorList>
    </citation>
    <scope>NUCLEOTIDE SEQUENCE [LARGE SCALE GENOMIC DNA]</scope>
</reference>
<gene>
    <name evidence="2" type="ORF">B296_00043173</name>
</gene>
<proteinExistence type="predicted"/>
<feature type="region of interest" description="Disordered" evidence="1">
    <location>
        <begin position="68"/>
        <end position="88"/>
    </location>
</feature>
<dbReference type="Proteomes" id="UP000287651">
    <property type="component" value="Unassembled WGS sequence"/>
</dbReference>
<comment type="caution">
    <text evidence="2">The sequence shown here is derived from an EMBL/GenBank/DDBJ whole genome shotgun (WGS) entry which is preliminary data.</text>
</comment>
<accession>A0A426XA56</accession>
<evidence type="ECO:0000313" key="3">
    <source>
        <dbReference type="Proteomes" id="UP000287651"/>
    </source>
</evidence>
<protein>
    <submittedName>
        <fullName evidence="2">Uncharacterized protein</fullName>
    </submittedName>
</protein>
<name>A0A426XA56_ENSVE</name>
<evidence type="ECO:0000256" key="1">
    <source>
        <dbReference type="SAM" id="MobiDB-lite"/>
    </source>
</evidence>
<sequence length="88" mass="10182">MEKSYSEFIARESYTTQQEEEIWIQGVNVMVPQRRVFVCASKLVLDESLKQPELDCFSAHIHLREPDKFEDKAKGGSTDCEGRDEDAR</sequence>
<dbReference type="EMBL" id="AMZH03023694">
    <property type="protein sequence ID" value="RRT36371.1"/>
    <property type="molecule type" value="Genomic_DNA"/>
</dbReference>
<organism evidence="2 3">
    <name type="scientific">Ensete ventricosum</name>
    <name type="common">Abyssinian banana</name>
    <name type="synonym">Musa ensete</name>
    <dbReference type="NCBI Taxonomy" id="4639"/>
    <lineage>
        <taxon>Eukaryota</taxon>
        <taxon>Viridiplantae</taxon>
        <taxon>Streptophyta</taxon>
        <taxon>Embryophyta</taxon>
        <taxon>Tracheophyta</taxon>
        <taxon>Spermatophyta</taxon>
        <taxon>Magnoliopsida</taxon>
        <taxon>Liliopsida</taxon>
        <taxon>Zingiberales</taxon>
        <taxon>Musaceae</taxon>
        <taxon>Ensete</taxon>
    </lineage>
</organism>